<reference evidence="5 6" key="1">
    <citation type="submission" date="2016-01" db="EMBL/GenBank/DDBJ databases">
        <title>The draft genome sequence of Aquimarina sp. RZW4-3-2.</title>
        <authorList>
            <person name="Wang Y."/>
        </authorList>
    </citation>
    <scope>NUCLEOTIDE SEQUENCE [LARGE SCALE GENOMIC DNA]</scope>
    <source>
        <strain evidence="5 6">RZW4-3-2</strain>
    </source>
</reference>
<dbReference type="SMART" id="SM00369">
    <property type="entry name" value="LRR_TYP"/>
    <property type="match status" value="7"/>
</dbReference>
<dbReference type="EMBL" id="LQRT01000002">
    <property type="protein sequence ID" value="KZS42340.1"/>
    <property type="molecule type" value="Genomic_DNA"/>
</dbReference>
<evidence type="ECO:0000259" key="3">
    <source>
        <dbReference type="Pfam" id="PF16410"/>
    </source>
</evidence>
<dbReference type="AlphaFoldDB" id="A0A163CEV2"/>
<evidence type="ECO:0000313" key="6">
    <source>
        <dbReference type="Proteomes" id="UP000076715"/>
    </source>
</evidence>
<dbReference type="Proteomes" id="UP000076715">
    <property type="component" value="Unassembled WGS sequence"/>
</dbReference>
<name>A0A163CEV2_9FLAO</name>
<dbReference type="STRING" id="1642818.AWE51_02555"/>
<dbReference type="Gene3D" id="3.80.10.10">
    <property type="entry name" value="Ribonuclease Inhibitor"/>
    <property type="match status" value="2"/>
</dbReference>
<keyword evidence="6" id="KW-1185">Reference proteome</keyword>
<keyword evidence="2" id="KW-0677">Repeat</keyword>
<dbReference type="SMART" id="SM00365">
    <property type="entry name" value="LRR_SD22"/>
    <property type="match status" value="3"/>
</dbReference>
<dbReference type="InterPro" id="IPR003591">
    <property type="entry name" value="Leu-rich_rpt_typical-subtyp"/>
</dbReference>
<dbReference type="InterPro" id="IPR052595">
    <property type="entry name" value="LRRC69/RLP"/>
</dbReference>
<evidence type="ECO:0000256" key="1">
    <source>
        <dbReference type="ARBA" id="ARBA00022614"/>
    </source>
</evidence>
<sequence length="517" mass="55141">MRRLELESRDIFSKSAFILLFLSVLLTSCSSGGDDTSGEELKSSDKRITSFLLATANNATLSQNITGTINEDNKTIDLVVPFGISLTSLAPSITISDKAQISPDSGMPRNFASPVTFTVTAEDGTEATYTVTITNAQNSEKRITAFSFTVDMNPSVKEDIDGTIDESNKTITLNVPFGAAITALIPTIELSDGASSTPSSNTAIDFSSAVNFEVSAQDNSTTSYTVTVTRNESDYATLKAIYDANPGNTLSWDFNNLDISTYEGVNSENDRVTALTLTAKGLTVLPSQIGDLSMLSLLYLQNNGIESIPAEISNLSQTLTQFLLSNNPLKSIPAQIGTLTNLEFLDLFNTDITTIPSTIGNLNNLISLNLSQNFDLTGLPSEIGNLDNLTRLSLIGANYPIPTEIGNLSNLTFLNLSNADLSSFPTQVLGLTDLTELYLSGNTISTVPTGIGNLTNLSKLFLDSNSLTSLPTQIANLSNLTELNITNNTSLISIPQVICDLADADTTINKDAATSCM</sequence>
<proteinExistence type="predicted"/>
<dbReference type="Gene3D" id="2.60.40.2340">
    <property type="match status" value="2"/>
</dbReference>
<dbReference type="InterPro" id="IPR032675">
    <property type="entry name" value="LRR_dom_sf"/>
</dbReference>
<keyword evidence="1" id="KW-0433">Leucine-rich repeat</keyword>
<dbReference type="InterPro" id="IPR032186">
    <property type="entry name" value="DUF5018"/>
</dbReference>
<feature type="domain" description="DUF5018" evidence="3">
    <location>
        <begin position="37"/>
        <end position="133"/>
    </location>
</feature>
<dbReference type="InterPro" id="IPR055414">
    <property type="entry name" value="LRR_R13L4/SHOC2-like"/>
</dbReference>
<dbReference type="Pfam" id="PF16410">
    <property type="entry name" value="DUF5018"/>
    <property type="match status" value="1"/>
</dbReference>
<dbReference type="PANTHER" id="PTHR48057:SF29">
    <property type="entry name" value="OS02G0609900 PROTEIN"/>
    <property type="match status" value="1"/>
</dbReference>
<dbReference type="OrthoDB" id="1466621at2"/>
<comment type="caution">
    <text evidence="5">The sequence shown here is derived from an EMBL/GenBank/DDBJ whole genome shotgun (WGS) entry which is preliminary data.</text>
</comment>
<dbReference type="SUPFAM" id="SSF52058">
    <property type="entry name" value="L domain-like"/>
    <property type="match status" value="1"/>
</dbReference>
<feature type="domain" description="Disease resistance R13L4/SHOC-2-like LRR" evidence="4">
    <location>
        <begin position="324"/>
        <end position="396"/>
    </location>
</feature>
<gene>
    <name evidence="5" type="ORF">AWE51_02555</name>
</gene>
<evidence type="ECO:0000256" key="2">
    <source>
        <dbReference type="ARBA" id="ARBA00022737"/>
    </source>
</evidence>
<evidence type="ECO:0000313" key="5">
    <source>
        <dbReference type="EMBL" id="KZS42340.1"/>
    </source>
</evidence>
<dbReference type="PROSITE" id="PS51257">
    <property type="entry name" value="PROKAR_LIPOPROTEIN"/>
    <property type="match status" value="1"/>
</dbReference>
<protein>
    <submittedName>
        <fullName evidence="5">Uncharacterized protein</fullName>
    </submittedName>
</protein>
<dbReference type="PANTHER" id="PTHR48057">
    <property type="entry name" value="LEUCINE-RICH REPEAT SERINE/THREONINE-PROTEIN KINASE 1"/>
    <property type="match status" value="1"/>
</dbReference>
<dbReference type="RefSeq" id="WP_066309894.1">
    <property type="nucleotide sequence ID" value="NZ_LQRT01000002.1"/>
</dbReference>
<feature type="domain" description="Disease resistance R13L4/SHOC-2-like LRR" evidence="4">
    <location>
        <begin position="401"/>
        <end position="485"/>
    </location>
</feature>
<dbReference type="Pfam" id="PF23598">
    <property type="entry name" value="LRR_14"/>
    <property type="match status" value="2"/>
</dbReference>
<organism evidence="5 6">
    <name type="scientific">Aquimarina aggregata</name>
    <dbReference type="NCBI Taxonomy" id="1642818"/>
    <lineage>
        <taxon>Bacteria</taxon>
        <taxon>Pseudomonadati</taxon>
        <taxon>Bacteroidota</taxon>
        <taxon>Flavobacteriia</taxon>
        <taxon>Flavobacteriales</taxon>
        <taxon>Flavobacteriaceae</taxon>
        <taxon>Aquimarina</taxon>
    </lineage>
</organism>
<accession>A0A163CEV2</accession>
<evidence type="ECO:0000259" key="4">
    <source>
        <dbReference type="Pfam" id="PF23598"/>
    </source>
</evidence>